<comment type="caution">
    <text evidence="5">The sequence shown here is derived from an EMBL/GenBank/DDBJ whole genome shotgun (WGS) entry which is preliminary data.</text>
</comment>
<evidence type="ECO:0000259" key="1">
    <source>
        <dbReference type="Pfam" id="PF09327"/>
    </source>
</evidence>
<protein>
    <submittedName>
        <fullName evidence="5">DUF1983 domain-containing protein</fullName>
    </submittedName>
</protein>
<organism evidence="5 6">
    <name type="scientific">Chromobacterium fluminis</name>
    <dbReference type="NCBI Taxonomy" id="3044269"/>
    <lineage>
        <taxon>Bacteria</taxon>
        <taxon>Pseudomonadati</taxon>
        <taxon>Pseudomonadota</taxon>
        <taxon>Betaproteobacteria</taxon>
        <taxon>Neisseriales</taxon>
        <taxon>Chromobacteriaceae</taxon>
        <taxon>Chromobacterium</taxon>
    </lineage>
</organism>
<feature type="domain" description="ILEI/PANDER" evidence="3">
    <location>
        <begin position="982"/>
        <end position="1073"/>
    </location>
</feature>
<dbReference type="Proteomes" id="UP001515641">
    <property type="component" value="Unassembled WGS sequence"/>
</dbReference>
<dbReference type="InterPro" id="IPR015406">
    <property type="entry name" value="GpJ_CSF"/>
</dbReference>
<proteinExistence type="predicted"/>
<feature type="domain" description="Rcc01698-like C-terminal" evidence="4">
    <location>
        <begin position="504"/>
        <end position="593"/>
    </location>
</feature>
<reference evidence="5 6" key="1">
    <citation type="submission" date="2020-03" db="EMBL/GenBank/DDBJ databases">
        <title>Draft genome sequence of environmentally isolated cultures.</title>
        <authorList>
            <person name="Wilson H.S."/>
            <person name="De Leon M.E."/>
        </authorList>
    </citation>
    <scope>NUCLEOTIDE SEQUENCE [LARGE SCALE GENOMIC DNA]</scope>
    <source>
        <strain evidence="5 6">HSC-31F16</strain>
    </source>
</reference>
<dbReference type="Pfam" id="PF09327">
    <property type="entry name" value="Phage_Tail_Tip"/>
    <property type="match status" value="1"/>
</dbReference>
<name>A0ABX0L3V9_9NEIS</name>
<evidence type="ECO:0000259" key="3">
    <source>
        <dbReference type="Pfam" id="PF15711"/>
    </source>
</evidence>
<dbReference type="Pfam" id="PF23666">
    <property type="entry name" value="Rcc01698_C"/>
    <property type="match status" value="1"/>
</dbReference>
<feature type="domain" description="Tip attachment protein J" evidence="2">
    <location>
        <begin position="226"/>
        <end position="408"/>
    </location>
</feature>
<feature type="domain" description="Tip attachment protein J central straight fiber" evidence="1">
    <location>
        <begin position="1191"/>
        <end position="1247"/>
    </location>
</feature>
<gene>
    <name evidence="5" type="ORF">HA052_10945</name>
</gene>
<sequence length="1684" mass="178783">MGGMFGGGGTKISTSAPVVSSLRMQTSAYGRAIPLLYGKARVASNVIWYSDFISIERRSTQSAGGKGGGGGGTTVESISYTYQVAIQLGLCEGPVRSVTNSWVGKKVGTIDHWNLSQFNGSYSQQPMGYVQSRHPDQALAYRGTAYVGTGVFELGEDPTLPNMTFEIDSGFGFSNDIRDANPRDVVIDFSTNPYYGAGVPASKFGDLKPFSDFCIANGLFISPAYTEQEPAHEILARLFRLTNSGVYFSEGKIKVVPYSDTAASGNGVTFTPNMTPVYDLTDDDFLASGSEDPILCTRAAASDAHNSVRVKFFNRGNSYNEEVAEAKDQASIEQFGLRTLEVELHEVADAGVARLVAQQILQRSLYVRNSYEFRLGWKYALLEPTDLVTLTDAALGLDKTPVRITEIEEDEDGELLVRAEEVPLGSVGATRYPTQNGDGYSSNYNMPAGPVSQPVIFEPPLSLAGAPQIWIATSGGKNWGGCDVWVSDDNATYLRIGRIVGRSRHGVLASKLDNGPGVDTVNNLRVDLSVSGGALLAATQQNAEELVTLCYVDGELLAYRDATLTAPNQYDLGYLVRGAHGTVISSHAAGSKFARLDQALAKFPYDKAKVGKTVYIKFQSFNIHGGGVEDLSTLTPVTYQITGAPLADVTGLALEQPFIGRSCKIKWNPVDGAANYTVEVWAGTPQTLRRSASVGDARRFEYSWEDGKADGGPWRQLVFRVRATSQTGASGNWATLVASNPVPAVLTGVSVNPGFKSAFFSCNQPADTDITGIRIWMSATSGFSPADDCLVYDGPDFFTTLYKLWSGAELAAGTTYYVKAAAYDSFGKDGLNISSEVAVTPVSVAGGIKPGEIEAEMIKAIDASKVVGTLKDWQIDAINALKITGQLGDAQVSGLSVEKLVGQVKLAQLAGDVQGPLNSAVSTANQALVKANESASATTVQKLQAAVGQRRRMLLRSSGFNDPQRDSGLWVDDVKVLAGGLGYTLATINEAGNVVASAKFDFQSDESAQAAANWLNAVPTGTSVFVYTDEDAWARRLKSGFPDALYRVGASKAIFGNPAFKSRSAYLLVGRAGVGEGSGFEMYAGKIFNDPASRVELKFDWLNGSPMGLGNNALGSLLQTNVDSALTRVSWVEAAMNDKAAASDLTSLRSEFAGNKATVDERLTTLADKSQALSSNVETVNARVGTTEASVTQIQQAQATLDGKVSSKWGVVLGAAQSDGRQKLAGIQAFNDGTVSQFVITADQLLINPGESLIPDPNYYQLDWWGRPGNLIEVDTAAGWARSTRRLRLEVGSQNESISNKFVLEPDATYRLEVEIYGNSAQGGIAVMLHMPGVSWWSFDGGGNDVYLTMSQSGNRTFSSTVKIPRSITFNWGQIRIKHSITSGSYVIGLISVTRVSGSTLIENGAITTDKVAANAVTADKIAANQITATHIVVGSLTGDRLAANSITGDKVQAGAITANHIDSRGLTIKDTAGNIIFGAGQNLDVNRVAGLGSLARKSQVAASDMAVGQLSAITANIGEVTAGIMYSNDRQKYFNLDPSRSPAMMFVPGAVQINFDGSGYFARTIVSAPDVRASGVAWVNSGWVGGSGTWTTFIDTGVNLPSGWSTASSDMFQASATIAGGNSQSGGAMGYTSVEVVHGDGLLAGAANSPIDNRMYIKFTWNGAGTSGGVINITRIDWKLVRV</sequence>
<dbReference type="InterPro" id="IPR032876">
    <property type="entry name" value="J_dom"/>
</dbReference>
<dbReference type="InterPro" id="IPR053171">
    <property type="entry name" value="Viral_Tip_Attach_Protein"/>
</dbReference>
<dbReference type="RefSeq" id="WP_166451965.1">
    <property type="nucleotide sequence ID" value="NZ_JAAOMA010000013.1"/>
</dbReference>
<evidence type="ECO:0000259" key="2">
    <source>
        <dbReference type="Pfam" id="PF13550"/>
    </source>
</evidence>
<evidence type="ECO:0000259" key="4">
    <source>
        <dbReference type="Pfam" id="PF23666"/>
    </source>
</evidence>
<dbReference type="Pfam" id="PF15711">
    <property type="entry name" value="ILEI"/>
    <property type="match status" value="1"/>
</dbReference>
<dbReference type="InterPro" id="IPR039477">
    <property type="entry name" value="ILEI/PANDER_dom"/>
</dbReference>
<evidence type="ECO:0000313" key="6">
    <source>
        <dbReference type="Proteomes" id="UP001515641"/>
    </source>
</evidence>
<dbReference type="Pfam" id="PF13550">
    <property type="entry name" value="Phage-tail_3"/>
    <property type="match status" value="1"/>
</dbReference>
<accession>A0ABX0L3V9</accession>
<dbReference type="PANTHER" id="PTHR36251:SF2">
    <property type="entry name" value="GIFSY-2 PROPHAGE HOST SPECIFICITY PROTEIN J, PHAGE LAMBDA"/>
    <property type="match status" value="1"/>
</dbReference>
<keyword evidence="6" id="KW-1185">Reference proteome</keyword>
<dbReference type="EMBL" id="JAAOMA010000013">
    <property type="protein sequence ID" value="NHR05716.1"/>
    <property type="molecule type" value="Genomic_DNA"/>
</dbReference>
<dbReference type="PROSITE" id="PS52031">
    <property type="entry name" value="GG_LECTIN"/>
    <property type="match status" value="1"/>
</dbReference>
<dbReference type="PANTHER" id="PTHR36251">
    <property type="entry name" value="FELS-1 PROPHAGE HOST SPECIFICITY PROTEIN-RELATED"/>
    <property type="match status" value="1"/>
</dbReference>
<dbReference type="InterPro" id="IPR056490">
    <property type="entry name" value="Rcc01698_C"/>
</dbReference>
<evidence type="ECO:0000313" key="5">
    <source>
        <dbReference type="EMBL" id="NHR05716.1"/>
    </source>
</evidence>